<name>A0A381FP79_9FLAO</name>
<dbReference type="Proteomes" id="UP000254282">
    <property type="component" value="Unassembled WGS sequence"/>
</dbReference>
<gene>
    <name evidence="1" type="ORF">NCTC13532_03823</name>
</gene>
<evidence type="ECO:0000313" key="2">
    <source>
        <dbReference type="Proteomes" id="UP000254282"/>
    </source>
</evidence>
<proteinExistence type="predicted"/>
<accession>A0A381FP79</accession>
<organism evidence="1 2">
    <name type="scientific">Chryseobacterium indoltheticum</name>
    <dbReference type="NCBI Taxonomy" id="254"/>
    <lineage>
        <taxon>Bacteria</taxon>
        <taxon>Pseudomonadati</taxon>
        <taxon>Bacteroidota</taxon>
        <taxon>Flavobacteriia</taxon>
        <taxon>Flavobacteriales</taxon>
        <taxon>Weeksellaceae</taxon>
        <taxon>Chryseobacterium group</taxon>
        <taxon>Chryseobacterium</taxon>
    </lineage>
</organism>
<protein>
    <submittedName>
        <fullName evidence="1">Uncharacterized protein</fullName>
    </submittedName>
</protein>
<dbReference type="EMBL" id="UFVR01000004">
    <property type="protein sequence ID" value="SUX48218.1"/>
    <property type="molecule type" value="Genomic_DNA"/>
</dbReference>
<reference evidence="1 2" key="1">
    <citation type="submission" date="2018-06" db="EMBL/GenBank/DDBJ databases">
        <authorList>
            <consortium name="Pathogen Informatics"/>
            <person name="Doyle S."/>
        </authorList>
    </citation>
    <scope>NUCLEOTIDE SEQUENCE [LARGE SCALE GENOMIC DNA]</scope>
    <source>
        <strain evidence="1 2">NCTC13532</strain>
    </source>
</reference>
<sequence>MTSDKNNNSSKFFGPSLNSQNSFLQSNCLYIQAAGSEGEESTRGIHLRWILKGPLEQHLPKGDHFQDIPEGFNKPDDFVHLSRTPYYPVITTLDFGKNPPNATVDGQALWLYEVNGKTFYVYFRNTVKYQQVRSSINPLLDPISFIYAYGNNIIEVECKEMLFFASTIYTNGREILVGGVKTEILSVESNKLNLPKNVTFRKNITEFSEKIFAENGRSIRFAALNCVVTHIDFEFYDDFVDNSSWQGIDRYALSVDDDLVRKRLAAEQIHARWARYNDGEFVNAENYVKKWNGDLPDSRNRIKDSVEQYLRLSDDPANPLANEYYYAGDDASDPNNTPLEISNLSILQMASLDYHVARMLGLGILDTDTEVYEGQQYVYAVNYVTIADLNDGQGVTEVNHLALSLPTSIYEQRRSLQIDLKEPVPGIISADPAVLTAPSITDTDGYSHDGTARYLSLMIEEVTPDEPSDSPFYFTSQEFSMADFTYPVYVGIEYKDEEENTWRIPELPYDPNYLNVLNNGDISEKETVPISLPDFGQPAYVHKETRTGRHMYGSYGVNWFSRAKSSEITWTVESEIKPSNTLLPPSSVNAFLIQQELPLLLTSQNEQNLFSQIPQNTDKTLVRLTFEYDANQDMKSYQKAINGQFISDFNPLPDSEELFADNVEIFFRPEIPKQVFGMIDTVSDLSGNPLVSVITTKDLPLSSAGQVSSPNIPSPEFQNYIGGIFKVGADDYIIHNIISGSTANHPTFQILKKQISTAFGQNLTIPFDPANFTSPTADESFMVVENMQNPSTWGNLNPHPLKVQIGNAWTIHTEEVIISSGQSPDLTENTYFRKFRGIIGNNVTIKKYTDSFTPQFNGLYEITFPGFTLNNHPQFTNAPGINSVQWYRGSMRIAKESDPNGERKTLKVIRIDNIGAGELKVFALDEAFDSDPLQSGDIRTTAVNFYPGYRVYLYQNVPCRLMETQILPQVDGILEKYSIFGLRSAELQYPEYKSRISIPSMMFARKLEAPEVPQQPLGSKYATRPDYFGRSSYAFTTVYTHKPFSVTFLRTNDDILLNALYKQTPYGIAPELNTVQDIRSKNADAFFNDRLLDLANVTIDSNTNLFNVYDNYGFPLPNNQDFFNSINNFIDQHNTFYTESISHKNPADIISMDTVIIPADPAGRYGELKFFDFVKQTIQNTYVPLTEIPIIYQHIKTGTYQPKPKSQVIRDRNGILLNPTSPDFDMAPMMKVLGTNPHKTLFVDYALDGASTSVYFYAVKETNVQMMQSELSPAIGPIQMVNSFPLRTPEIKSVIPVLENIEMNVSPKMLVDINSYDKIHNIRKVKLYRALNMGEATSVRDMKLVKELSLTDVNINQDPIWTIEDDFSDLVEVPFNDPLYYRMTVEREIQYAEPNYTGQADVLVTDYAPSEASKLMITTITENVIPKSPILTYTANENAAEINNVIFTWEKRAYKGKYHLYKMSSQGNWTKIASIQSNDSILTLALSNTDWGNGGVLPLVDNDGNAVFHHFKVLAENTSGMFSIEENRLTIGNQFAFSIESTPQLARYKPYFGTDGLAQDHNIYMPPFSIYGNQGDSSAGITSTEEVLNVWKAMPDMYIILPEILHDHQRNPQVYNIKTKKFGCYYSIKRMWDGDIQNSMANFLRESVKRTRKAGARECVVNLGSDPEFIEKNIVKLKFAINSGNDKGMDKITLIINGQFNHYTLEQILHL</sequence>
<dbReference type="RefSeq" id="WP_115621383.1">
    <property type="nucleotide sequence ID" value="NZ_UFVR01000004.1"/>
</dbReference>
<evidence type="ECO:0000313" key="1">
    <source>
        <dbReference type="EMBL" id="SUX48218.1"/>
    </source>
</evidence>